<feature type="compositionally biased region" description="Polar residues" evidence="1">
    <location>
        <begin position="640"/>
        <end position="653"/>
    </location>
</feature>
<feature type="compositionally biased region" description="Basic and acidic residues" evidence="1">
    <location>
        <begin position="461"/>
        <end position="473"/>
    </location>
</feature>
<dbReference type="GeneID" id="96004935"/>
<feature type="compositionally biased region" description="Basic and acidic residues" evidence="1">
    <location>
        <begin position="492"/>
        <end position="501"/>
    </location>
</feature>
<sequence length="815" mass="88719">MAPAMESWDDDDDFQGDFQSFGNSVGTAQGSLSSRLSVRSESVAGDDDWNVVLKPNDEQSTNSALQSAKQAGIPLPADVPSSALLGGTIKRLGKRTPRQKVEDDWDNDIDMGETPLTLKPRPAEPAADFGGDDDFDDFEGSLGIRFAGTKRDARESSVSAMSPSIGSPMAEESDHDEAGGLDIPDGPLDFEAILKKRRAAEAALSEASAPSQASPAIEQPSTLNTHKKSKLLSETGEDFLDGFDFGGLKSLNVQKRTVNKNVKVKDVKPTVAAQRPATTLNFHDKPIDRPTHMRSHLPRPVSGSKPASRLEPVLENGTSTIARERRQQVASGNSNLLRSKRSAPALRSQAQQSSIARPPMPFIPPGSSSLQPTHASAQRAMPYHLRRESDPSNRRGAQSPPLRSHSRLSNAFIPDTPSRLARPRADLAPAALAREAASKRNLTKPSRRRNFGDGSELDNFDDLRTNNERESKFMKQPSARGPPRLGIRHAHSRSDVKEPSKRTIALPDRMMTPAPRTPASPTRGFADAQSNTPSYLRDTAASRIARETRLATNNPRPRSEGPLMPVSTNWKAQIAARSPHTSPSTLKPKPKRIQPHLIKGIGIQVAKTEKGMTYNPNTLRWEGNENTLSHFDIPPPLETPTPTGAQPQTSYMDNMQPLPPPSASPPRPALIAPMSAATNMQVNGGMVFDPHQMKWLKIKHGRDVSGQMSPSATDEEEEDVFAGLEDLKDDAPAFGAGASVTGMQSPVSMANTGLGEVHEEFDLGPRFIHTQRDEEVTWRRRCDSWFPAGGGSRVEDDGWRWAARNVFIETPGTAM</sequence>
<dbReference type="GO" id="GO:0031578">
    <property type="term" value="P:mitotic spindle orientation checkpoint signaling"/>
    <property type="evidence" value="ECO:0007669"/>
    <property type="project" value="TreeGrafter"/>
</dbReference>
<evidence type="ECO:0000256" key="1">
    <source>
        <dbReference type="SAM" id="MobiDB-lite"/>
    </source>
</evidence>
<proteinExistence type="predicted"/>
<comment type="caution">
    <text evidence="2">The sequence shown here is derived from an EMBL/GenBank/DDBJ whole genome shotgun (WGS) entry which is preliminary data.</text>
</comment>
<dbReference type="GO" id="GO:1990334">
    <property type="term" value="C:Bfa1-Bub2 complex"/>
    <property type="evidence" value="ECO:0007669"/>
    <property type="project" value="InterPro"/>
</dbReference>
<feature type="compositionally biased region" description="Low complexity" evidence="1">
    <location>
        <begin position="31"/>
        <end position="43"/>
    </location>
</feature>
<dbReference type="RefSeq" id="XP_069230853.1">
    <property type="nucleotide sequence ID" value="XM_069372097.1"/>
</dbReference>
<feature type="region of interest" description="Disordered" evidence="1">
    <location>
        <begin position="202"/>
        <end position="229"/>
    </location>
</feature>
<name>A0AB34KWS5_9PEZI</name>
<dbReference type="InterPro" id="IPR034586">
    <property type="entry name" value="Bfa1/Byr4"/>
</dbReference>
<evidence type="ECO:0000313" key="3">
    <source>
        <dbReference type="Proteomes" id="UP000803884"/>
    </source>
</evidence>
<protein>
    <recommendedName>
        <fullName evidence="4">Cytokinesis regulator</fullName>
    </recommendedName>
</protein>
<keyword evidence="3" id="KW-1185">Reference proteome</keyword>
<dbReference type="Proteomes" id="UP000803884">
    <property type="component" value="Unassembled WGS sequence"/>
</dbReference>
<reference evidence="2 3" key="1">
    <citation type="journal article" date="2020" name="Microbiol. Resour. Announc.">
        <title>Draft Genome Sequence of a Cladosporium Species Isolated from the Mesophotic Ascidian Didemnum maculosum.</title>
        <authorList>
            <person name="Gioti A."/>
            <person name="Siaperas R."/>
            <person name="Nikolaivits E."/>
            <person name="Le Goff G."/>
            <person name="Ouazzani J."/>
            <person name="Kotoulas G."/>
            <person name="Topakas E."/>
        </authorList>
    </citation>
    <scope>NUCLEOTIDE SEQUENCE [LARGE SCALE GENOMIC DNA]</scope>
    <source>
        <strain evidence="2 3">TM138-S3</strain>
    </source>
</reference>
<dbReference type="PANTHER" id="PTHR35140:SF1">
    <property type="entry name" value="MITOTIC CHECK POINT PROTEIN BFA1"/>
    <property type="match status" value="1"/>
</dbReference>
<feature type="compositionally biased region" description="Polar residues" evidence="1">
    <location>
        <begin position="156"/>
        <end position="165"/>
    </location>
</feature>
<feature type="compositionally biased region" description="Basic and acidic residues" evidence="1">
    <location>
        <begin position="282"/>
        <end position="291"/>
    </location>
</feature>
<feature type="region of interest" description="Disordered" evidence="1">
    <location>
        <begin position="1"/>
        <end position="134"/>
    </location>
</feature>
<dbReference type="PANTHER" id="PTHR35140">
    <property type="entry name" value="MITOTIC CHECK POINT PROTEIN BFA1"/>
    <property type="match status" value="1"/>
</dbReference>
<feature type="compositionally biased region" description="Polar residues" evidence="1">
    <location>
        <begin position="366"/>
        <end position="376"/>
    </location>
</feature>
<feature type="region of interest" description="Disordered" evidence="1">
    <location>
        <begin position="275"/>
        <end position="423"/>
    </location>
</feature>
<feature type="compositionally biased region" description="Low complexity" evidence="1">
    <location>
        <begin position="512"/>
        <end position="523"/>
    </location>
</feature>
<organism evidence="2 3">
    <name type="scientific">Cladosporium halotolerans</name>
    <dbReference type="NCBI Taxonomy" id="1052096"/>
    <lineage>
        <taxon>Eukaryota</taxon>
        <taxon>Fungi</taxon>
        <taxon>Dikarya</taxon>
        <taxon>Ascomycota</taxon>
        <taxon>Pezizomycotina</taxon>
        <taxon>Dothideomycetes</taxon>
        <taxon>Dothideomycetidae</taxon>
        <taxon>Cladosporiales</taxon>
        <taxon>Cladosporiaceae</taxon>
        <taxon>Cladosporium</taxon>
    </lineage>
</organism>
<accession>A0AB34KWS5</accession>
<feature type="region of interest" description="Disordered" evidence="1">
    <location>
        <begin position="634"/>
        <end position="653"/>
    </location>
</feature>
<feature type="compositionally biased region" description="Low complexity" evidence="1">
    <location>
        <begin position="202"/>
        <end position="219"/>
    </location>
</feature>
<dbReference type="GO" id="GO:0005096">
    <property type="term" value="F:GTPase activator activity"/>
    <property type="evidence" value="ECO:0007669"/>
    <property type="project" value="InterPro"/>
</dbReference>
<gene>
    <name evidence="2" type="ORF">WHR41_03491</name>
</gene>
<feature type="region of interest" description="Disordered" evidence="1">
    <location>
        <begin position="150"/>
        <end position="186"/>
    </location>
</feature>
<dbReference type="GO" id="GO:0044732">
    <property type="term" value="C:mitotic spindle pole body"/>
    <property type="evidence" value="ECO:0007669"/>
    <property type="project" value="TreeGrafter"/>
</dbReference>
<feature type="compositionally biased region" description="Polar residues" evidence="1">
    <location>
        <begin position="58"/>
        <end position="69"/>
    </location>
</feature>
<feature type="compositionally biased region" description="Polar residues" evidence="1">
    <location>
        <begin position="328"/>
        <end position="337"/>
    </location>
</feature>
<dbReference type="AlphaFoldDB" id="A0AB34KWS5"/>
<feature type="region of interest" description="Disordered" evidence="1">
    <location>
        <begin position="436"/>
        <end position="534"/>
    </location>
</feature>
<evidence type="ECO:0000313" key="2">
    <source>
        <dbReference type="EMBL" id="KAL1587748.1"/>
    </source>
</evidence>
<evidence type="ECO:0008006" key="4">
    <source>
        <dbReference type="Google" id="ProtNLM"/>
    </source>
</evidence>
<dbReference type="EMBL" id="JAAQHG020000009">
    <property type="protein sequence ID" value="KAL1587748.1"/>
    <property type="molecule type" value="Genomic_DNA"/>
</dbReference>